<dbReference type="Pfam" id="PF01569">
    <property type="entry name" value="PAP2"/>
    <property type="match status" value="1"/>
</dbReference>
<evidence type="ECO:0000256" key="1">
    <source>
        <dbReference type="ARBA" id="ARBA00004141"/>
    </source>
</evidence>
<dbReference type="SMART" id="SM00014">
    <property type="entry name" value="acidPPc"/>
    <property type="match status" value="1"/>
</dbReference>
<dbReference type="PANTHER" id="PTHR10165">
    <property type="entry name" value="LIPID PHOSPHATE PHOSPHATASE"/>
    <property type="match status" value="1"/>
</dbReference>
<evidence type="ECO:0000256" key="4">
    <source>
        <dbReference type="ARBA" id="ARBA00022989"/>
    </source>
</evidence>
<dbReference type="GO" id="GO:0046839">
    <property type="term" value="P:phospholipid dephosphorylation"/>
    <property type="evidence" value="ECO:0007669"/>
    <property type="project" value="TreeGrafter"/>
</dbReference>
<evidence type="ECO:0000313" key="8">
    <source>
        <dbReference type="EMBL" id="SCV05567.1"/>
    </source>
</evidence>
<evidence type="ECO:0000256" key="2">
    <source>
        <dbReference type="ARBA" id="ARBA00008816"/>
    </source>
</evidence>
<gene>
    <name evidence="8" type="ORF">LANO_0H10330G</name>
</gene>
<dbReference type="GO" id="GO:0016020">
    <property type="term" value="C:membrane"/>
    <property type="evidence" value="ECO:0007669"/>
    <property type="project" value="UniProtKB-SubCell"/>
</dbReference>
<dbReference type="GO" id="GO:0006644">
    <property type="term" value="P:phospholipid metabolic process"/>
    <property type="evidence" value="ECO:0007669"/>
    <property type="project" value="InterPro"/>
</dbReference>
<dbReference type="InterPro" id="IPR036938">
    <property type="entry name" value="PAP2/HPO_sf"/>
</dbReference>
<dbReference type="SUPFAM" id="SSF48317">
    <property type="entry name" value="Acid phosphatase/Vanadium-dependent haloperoxidase"/>
    <property type="match status" value="1"/>
</dbReference>
<dbReference type="InterPro" id="IPR000326">
    <property type="entry name" value="PAP2/HPO"/>
</dbReference>
<comment type="similarity">
    <text evidence="2">Belongs to the PA-phosphatase related phosphoesterase family.</text>
</comment>
<proteinExistence type="inferred from homology"/>
<keyword evidence="5 6" id="KW-0472">Membrane</keyword>
<dbReference type="GO" id="GO:0008195">
    <property type="term" value="F:phosphatidate phosphatase activity"/>
    <property type="evidence" value="ECO:0007669"/>
    <property type="project" value="TreeGrafter"/>
</dbReference>
<keyword evidence="3 6" id="KW-0812">Transmembrane</keyword>
<comment type="subcellular location">
    <subcellularLocation>
        <location evidence="1">Membrane</location>
        <topology evidence="1">Multi-pass membrane protein</topology>
    </subcellularLocation>
</comment>
<dbReference type="PANTHER" id="PTHR10165:SF35">
    <property type="entry name" value="RE23632P"/>
    <property type="match status" value="1"/>
</dbReference>
<feature type="transmembrane region" description="Helical" evidence="6">
    <location>
        <begin position="98"/>
        <end position="118"/>
    </location>
</feature>
<dbReference type="InterPro" id="IPR043216">
    <property type="entry name" value="PAP-like"/>
</dbReference>
<dbReference type="EMBL" id="LT598447">
    <property type="protein sequence ID" value="SCV05567.1"/>
    <property type="molecule type" value="Genomic_DNA"/>
</dbReference>
<evidence type="ECO:0000259" key="7">
    <source>
        <dbReference type="SMART" id="SM00014"/>
    </source>
</evidence>
<feature type="transmembrane region" description="Helical" evidence="6">
    <location>
        <begin position="70"/>
        <end position="92"/>
    </location>
</feature>
<feature type="transmembrane region" description="Helical" evidence="6">
    <location>
        <begin position="24"/>
        <end position="43"/>
    </location>
</feature>
<evidence type="ECO:0000256" key="5">
    <source>
        <dbReference type="ARBA" id="ARBA00023136"/>
    </source>
</evidence>
<dbReference type="FunFam" id="1.20.144.10:FF:000017">
    <property type="entry name" value="Diacylglycerol pyrophosphate phosphatase 1"/>
    <property type="match status" value="1"/>
</dbReference>
<keyword evidence="4 6" id="KW-1133">Transmembrane helix</keyword>
<dbReference type="AlphaFoldDB" id="A0A1G4KM41"/>
<dbReference type="Gene3D" id="1.20.144.10">
    <property type="entry name" value="Phosphatidic acid phosphatase type 2/haloperoxidase"/>
    <property type="match status" value="1"/>
</dbReference>
<organism evidence="8 9">
    <name type="scientific">Lachancea nothofagi CBS 11611</name>
    <dbReference type="NCBI Taxonomy" id="1266666"/>
    <lineage>
        <taxon>Eukaryota</taxon>
        <taxon>Fungi</taxon>
        <taxon>Dikarya</taxon>
        <taxon>Ascomycota</taxon>
        <taxon>Saccharomycotina</taxon>
        <taxon>Saccharomycetes</taxon>
        <taxon>Saccharomycetales</taxon>
        <taxon>Saccharomycetaceae</taxon>
        <taxon>Lachancea</taxon>
    </lineage>
</organism>
<feature type="domain" description="Phosphatidic acid phosphatase type 2/haloperoxidase" evidence="7">
    <location>
        <begin position="106"/>
        <end position="248"/>
    </location>
</feature>
<evidence type="ECO:0000256" key="6">
    <source>
        <dbReference type="SAM" id="Phobius"/>
    </source>
</evidence>
<sequence length="292" mass="32737">MAINRLTLGMNRVSNYAVFQKWKITDVMLCVLLYVINIPIYYAKPFERQFYLNDPTISHPHAGTQRVGSVALFVYSLVVPVVTIVVFSLVLADPKHRVYLMYISLLGLFLSWTSTNLLTDFLKNWIGRPRPDFLARCEPREGTPLNVLVTASEVCMTENIGRLMDGFRSTPSGHSSESFSGLGYLYLWLTGQLLAESPSVGQWRKTLAFLPLVGATTIAISRTEDYRHHFVDVILGSVIGMFIAYKTYSANFPPVSSELPFKPFLDDSDIGLVYSDTAKLITDEEAEPLSST</sequence>
<dbReference type="CDD" id="cd03390">
    <property type="entry name" value="PAP2_containing_1_like"/>
    <property type="match status" value="1"/>
</dbReference>
<dbReference type="Proteomes" id="UP000189911">
    <property type="component" value="Chromosome H"/>
</dbReference>
<evidence type="ECO:0000313" key="9">
    <source>
        <dbReference type="Proteomes" id="UP000189911"/>
    </source>
</evidence>
<reference evidence="9" key="1">
    <citation type="submission" date="2016-03" db="EMBL/GenBank/DDBJ databases">
        <authorList>
            <person name="Devillers Hugo."/>
        </authorList>
    </citation>
    <scope>NUCLEOTIDE SEQUENCE [LARGE SCALE GENOMIC DNA]</scope>
</reference>
<dbReference type="OrthoDB" id="10030083at2759"/>
<protein>
    <submittedName>
        <fullName evidence="8">LANO_0H10330g1_1</fullName>
    </submittedName>
</protein>
<keyword evidence="9" id="KW-1185">Reference proteome</keyword>
<name>A0A1G4KM41_9SACH</name>
<accession>A0A1G4KM41</accession>
<evidence type="ECO:0000256" key="3">
    <source>
        <dbReference type="ARBA" id="ARBA00022692"/>
    </source>
</evidence>